<dbReference type="EMBL" id="LN890539">
    <property type="protein sequence ID" value="CUS23047.1"/>
    <property type="molecule type" value="Genomic_DNA"/>
</dbReference>
<reference evidence="3" key="1">
    <citation type="submission" date="2015-10" db="EMBL/GenBank/DDBJ databases">
        <authorList>
            <person name="Devillers H."/>
        </authorList>
    </citation>
    <scope>NUCLEOTIDE SEQUENCE [LARGE SCALE GENOMIC DNA]</scope>
</reference>
<dbReference type="OrthoDB" id="4063176at2759"/>
<gene>
    <name evidence="2" type="ORF">LAQU0_S08e00958g</name>
</gene>
<dbReference type="AlphaFoldDB" id="A0A0P1KSL9"/>
<dbReference type="Proteomes" id="UP000236544">
    <property type="component" value="Unassembled WGS sequence"/>
</dbReference>
<sequence>MLISPEMINNEISVVYATPFVVSSPNTVQFVIATSQSQGFAWNQDIFASQYQQMCKVAFDGHEDHADTVMKRVRLLLQGGGATTLNDSVFDEEDQDMDGTDQYLSRRVSQELTRPRRRSERTISFTSDSKNGSYQRTESVTIDVGADTEENRYYKSLLSNS</sequence>
<proteinExistence type="predicted"/>
<evidence type="ECO:0000256" key="1">
    <source>
        <dbReference type="SAM" id="MobiDB-lite"/>
    </source>
</evidence>
<keyword evidence="3" id="KW-1185">Reference proteome</keyword>
<feature type="compositionally biased region" description="Polar residues" evidence="1">
    <location>
        <begin position="122"/>
        <end position="137"/>
    </location>
</feature>
<evidence type="ECO:0000313" key="3">
    <source>
        <dbReference type="Proteomes" id="UP000236544"/>
    </source>
</evidence>
<organism evidence="2 3">
    <name type="scientific">Lachancea quebecensis</name>
    <dbReference type="NCBI Taxonomy" id="1654605"/>
    <lineage>
        <taxon>Eukaryota</taxon>
        <taxon>Fungi</taxon>
        <taxon>Dikarya</taxon>
        <taxon>Ascomycota</taxon>
        <taxon>Saccharomycotina</taxon>
        <taxon>Saccharomycetes</taxon>
        <taxon>Saccharomycetales</taxon>
        <taxon>Saccharomycetaceae</taxon>
        <taxon>Lachancea</taxon>
    </lineage>
</organism>
<feature type="region of interest" description="Disordered" evidence="1">
    <location>
        <begin position="91"/>
        <end position="137"/>
    </location>
</feature>
<name>A0A0P1KSL9_9SACH</name>
<protein>
    <submittedName>
        <fullName evidence="2">LAQU0S08e00958g1_1</fullName>
    </submittedName>
</protein>
<evidence type="ECO:0000313" key="2">
    <source>
        <dbReference type="EMBL" id="CUS23047.1"/>
    </source>
</evidence>
<accession>A0A0P1KSL9</accession>